<reference evidence="4 5" key="1">
    <citation type="submission" date="2016-12" db="EMBL/GenBank/DDBJ databases">
        <title>The whole genome sequencing and assembly of Lactobacillus amylophilus DSM 20533T strain.</title>
        <authorList>
            <person name="Lee Y.-J."/>
            <person name="Yi H."/>
            <person name="Bahn Y.-S."/>
            <person name="Kim J.F."/>
            <person name="Lee D.-W."/>
        </authorList>
    </citation>
    <scope>NUCLEOTIDE SEQUENCE [LARGE SCALE GENOMIC DNA]</scope>
    <source>
        <strain evidence="4 5">DSM 20533</strain>
    </source>
</reference>
<dbReference type="GO" id="GO:0015935">
    <property type="term" value="C:small ribosomal subunit"/>
    <property type="evidence" value="ECO:0007669"/>
    <property type="project" value="TreeGrafter"/>
</dbReference>
<dbReference type="Proteomes" id="UP000185499">
    <property type="component" value="Chromosome"/>
</dbReference>
<dbReference type="PANTHER" id="PTHR12919">
    <property type="entry name" value="30S RIBOSOMAL PROTEIN S16"/>
    <property type="match status" value="1"/>
</dbReference>
<dbReference type="Gene3D" id="3.30.1320.10">
    <property type="match status" value="1"/>
</dbReference>
<evidence type="ECO:0000256" key="2">
    <source>
        <dbReference type="ARBA" id="ARBA00023274"/>
    </source>
</evidence>
<keyword evidence="5" id="KW-1185">Reference proteome</keyword>
<comment type="similarity">
    <text evidence="3">Belongs to the bacterial ribosomal protein bS16 family.</text>
</comment>
<dbReference type="InterPro" id="IPR000307">
    <property type="entry name" value="Ribosomal_bS16"/>
</dbReference>
<dbReference type="SUPFAM" id="SSF54565">
    <property type="entry name" value="Ribosomal protein S16"/>
    <property type="match status" value="1"/>
</dbReference>
<dbReference type="EMBL" id="CP018888">
    <property type="protein sequence ID" value="APT17906.1"/>
    <property type="molecule type" value="Genomic_DNA"/>
</dbReference>
<accession>A0A1L6XAA6</accession>
<dbReference type="GO" id="GO:0006412">
    <property type="term" value="P:translation"/>
    <property type="evidence" value="ECO:0007669"/>
    <property type="project" value="UniProtKB-UniRule"/>
</dbReference>
<evidence type="ECO:0000256" key="3">
    <source>
        <dbReference type="HAMAP-Rule" id="MF_00385"/>
    </source>
</evidence>
<dbReference type="NCBIfam" id="TIGR00002">
    <property type="entry name" value="S16"/>
    <property type="match status" value="1"/>
</dbReference>
<protein>
    <recommendedName>
        <fullName evidence="3">Small ribosomal subunit protein bS16</fullName>
    </recommendedName>
</protein>
<sequence>MAVKIRMRRMGSKRKPFYRLVVADSRTPRDGRFIEEVGYYNPLSNPKQIKIEEERVLDWLNKGAQPSDTVRSLLSNAGIMKKFHEAKLAARNK</sequence>
<dbReference type="GO" id="GO:0003735">
    <property type="term" value="F:structural constituent of ribosome"/>
    <property type="evidence" value="ECO:0007669"/>
    <property type="project" value="InterPro"/>
</dbReference>
<keyword evidence="1 3" id="KW-0689">Ribosomal protein</keyword>
<dbReference type="AlphaFoldDB" id="A0A1L6XAA6"/>
<dbReference type="RefSeq" id="WP_054744904.1">
    <property type="nucleotide sequence ID" value="NZ_AYYS01000009.1"/>
</dbReference>
<dbReference type="HAMAP" id="MF_00385">
    <property type="entry name" value="Ribosomal_bS16"/>
    <property type="match status" value="1"/>
</dbReference>
<dbReference type="KEGG" id="lah:LA20533_00585"/>
<proteinExistence type="inferred from homology"/>
<dbReference type="PANTHER" id="PTHR12919:SF20">
    <property type="entry name" value="SMALL RIBOSOMAL SUBUNIT PROTEIN BS16M"/>
    <property type="match status" value="1"/>
</dbReference>
<dbReference type="GO" id="GO:0005737">
    <property type="term" value="C:cytoplasm"/>
    <property type="evidence" value="ECO:0007669"/>
    <property type="project" value="UniProtKB-ARBA"/>
</dbReference>
<gene>
    <name evidence="3" type="primary">rpsP</name>
    <name evidence="4" type="ORF">LA20533_00585</name>
</gene>
<evidence type="ECO:0000256" key="1">
    <source>
        <dbReference type="ARBA" id="ARBA00022980"/>
    </source>
</evidence>
<dbReference type="InterPro" id="IPR023803">
    <property type="entry name" value="Ribosomal_bS16_dom_sf"/>
</dbReference>
<evidence type="ECO:0000313" key="4">
    <source>
        <dbReference type="EMBL" id="APT17906.1"/>
    </source>
</evidence>
<evidence type="ECO:0000313" key="5">
    <source>
        <dbReference type="Proteomes" id="UP000185499"/>
    </source>
</evidence>
<dbReference type="Pfam" id="PF00886">
    <property type="entry name" value="Ribosomal_S16"/>
    <property type="match status" value="1"/>
</dbReference>
<name>A0A1L6XAA6_9LACO</name>
<keyword evidence="2 3" id="KW-0687">Ribonucleoprotein</keyword>
<dbReference type="OrthoDB" id="9807878at2"/>
<organism evidence="4 5">
    <name type="scientific">Amylolactobacillus amylophilus DSM 20533 = JCM 1125</name>
    <dbReference type="NCBI Taxonomy" id="1423721"/>
    <lineage>
        <taxon>Bacteria</taxon>
        <taxon>Bacillati</taxon>
        <taxon>Bacillota</taxon>
        <taxon>Bacilli</taxon>
        <taxon>Lactobacillales</taxon>
        <taxon>Lactobacillaceae</taxon>
        <taxon>Amylolactobacillus</taxon>
    </lineage>
</organism>
<dbReference type="FunFam" id="3.30.1320.10:FF:000002">
    <property type="entry name" value="30S ribosomal protein S16"/>
    <property type="match status" value="1"/>
</dbReference>